<keyword evidence="3" id="KW-1185">Reference proteome</keyword>
<name>A0ABS7G4L4_9ACTN</name>
<reference evidence="2 3" key="1">
    <citation type="submission" date="2021-07" db="EMBL/GenBank/DDBJ databases">
        <title>Actinomadura sp. PM05-2 isolated from lichen.</title>
        <authorList>
            <person name="Somphong A."/>
            <person name="Phongsopitanun W."/>
            <person name="Tanasupawat S."/>
            <person name="Peongsungnone V."/>
        </authorList>
    </citation>
    <scope>NUCLEOTIDE SEQUENCE [LARGE SCALE GENOMIC DNA]</scope>
    <source>
        <strain evidence="2 3">PM05-2</strain>
    </source>
</reference>
<organism evidence="2 3">
    <name type="scientific">Actinomadura parmotrematis</name>
    <dbReference type="NCBI Taxonomy" id="2864039"/>
    <lineage>
        <taxon>Bacteria</taxon>
        <taxon>Bacillati</taxon>
        <taxon>Actinomycetota</taxon>
        <taxon>Actinomycetes</taxon>
        <taxon>Streptosporangiales</taxon>
        <taxon>Thermomonosporaceae</taxon>
        <taxon>Actinomadura</taxon>
    </lineage>
</organism>
<comment type="caution">
    <text evidence="2">The sequence shown here is derived from an EMBL/GenBank/DDBJ whole genome shotgun (WGS) entry which is preliminary data.</text>
</comment>
<evidence type="ECO:0000313" key="3">
    <source>
        <dbReference type="Proteomes" id="UP000774570"/>
    </source>
</evidence>
<dbReference type="RefSeq" id="WP_220170908.1">
    <property type="nucleotide sequence ID" value="NZ_JAIBOA010000039.1"/>
</dbReference>
<protein>
    <recommendedName>
        <fullName evidence="4">Transposase</fullName>
    </recommendedName>
</protein>
<evidence type="ECO:0000256" key="1">
    <source>
        <dbReference type="SAM" id="MobiDB-lite"/>
    </source>
</evidence>
<gene>
    <name evidence="2" type="ORF">K1Y72_35330</name>
</gene>
<dbReference type="Proteomes" id="UP000774570">
    <property type="component" value="Unassembled WGS sequence"/>
</dbReference>
<evidence type="ECO:0000313" key="2">
    <source>
        <dbReference type="EMBL" id="MBW8487671.1"/>
    </source>
</evidence>
<dbReference type="EMBL" id="JAIBOA010000039">
    <property type="protein sequence ID" value="MBW8487671.1"/>
    <property type="molecule type" value="Genomic_DNA"/>
</dbReference>
<sequence>MDPEALFDRAPDHEPAAAEGRRVATLPGRVYPSLAPGYFLTGLTPEEWRILEAFETQHLSTYVQRCTAWRQRHQANEQVG</sequence>
<accession>A0ABS7G4L4</accession>
<feature type="region of interest" description="Disordered" evidence="1">
    <location>
        <begin position="1"/>
        <end position="21"/>
    </location>
</feature>
<evidence type="ECO:0008006" key="4">
    <source>
        <dbReference type="Google" id="ProtNLM"/>
    </source>
</evidence>
<proteinExistence type="predicted"/>